<dbReference type="Proteomes" id="UP000054342">
    <property type="component" value="Unassembled WGS sequence"/>
</dbReference>
<dbReference type="RefSeq" id="XP_013311243.1">
    <property type="nucleotide sequence ID" value="XM_013455789.1"/>
</dbReference>
<evidence type="ECO:0000313" key="4">
    <source>
        <dbReference type="Proteomes" id="UP000054342"/>
    </source>
</evidence>
<evidence type="ECO:0000256" key="1">
    <source>
        <dbReference type="SAM" id="MobiDB-lite"/>
    </source>
</evidence>
<evidence type="ECO:0000313" key="3">
    <source>
        <dbReference type="EMBL" id="KIW50659.1"/>
    </source>
</evidence>
<dbReference type="AlphaFoldDB" id="A0A0D2ES65"/>
<accession>A0A0D2ES65</accession>
<keyword evidence="4" id="KW-1185">Reference proteome</keyword>
<evidence type="ECO:0000259" key="2">
    <source>
        <dbReference type="Pfam" id="PF19834"/>
    </source>
</evidence>
<dbReference type="Pfam" id="PF19834">
    <property type="entry name" value="DUF6314"/>
    <property type="match status" value="1"/>
</dbReference>
<reference evidence="3 4" key="1">
    <citation type="submission" date="2015-01" db="EMBL/GenBank/DDBJ databases">
        <title>The Genome Sequence of Exophiala xenobiotica CBS118157.</title>
        <authorList>
            <consortium name="The Broad Institute Genomics Platform"/>
            <person name="Cuomo C."/>
            <person name="de Hoog S."/>
            <person name="Gorbushina A."/>
            <person name="Stielow B."/>
            <person name="Teixiera M."/>
            <person name="Abouelleil A."/>
            <person name="Chapman S.B."/>
            <person name="Priest M."/>
            <person name="Young S.K."/>
            <person name="Wortman J."/>
            <person name="Nusbaum C."/>
            <person name="Birren B."/>
        </authorList>
    </citation>
    <scope>NUCLEOTIDE SEQUENCE [LARGE SCALE GENOMIC DNA]</scope>
    <source>
        <strain evidence="3 4">CBS 118157</strain>
    </source>
</reference>
<feature type="region of interest" description="Disordered" evidence="1">
    <location>
        <begin position="37"/>
        <end position="59"/>
    </location>
</feature>
<name>A0A0D2ES65_9EURO</name>
<protein>
    <recommendedName>
        <fullName evidence="2">DUF6314 domain-containing protein</fullName>
    </recommendedName>
</protein>
<feature type="domain" description="DUF6314" evidence="2">
    <location>
        <begin position="22"/>
        <end position="207"/>
    </location>
</feature>
<proteinExistence type="predicted"/>
<dbReference type="InterPro" id="IPR045632">
    <property type="entry name" value="DUF6314"/>
</dbReference>
<organism evidence="3 4">
    <name type="scientific">Exophiala xenobiotica</name>
    <dbReference type="NCBI Taxonomy" id="348802"/>
    <lineage>
        <taxon>Eukaryota</taxon>
        <taxon>Fungi</taxon>
        <taxon>Dikarya</taxon>
        <taxon>Ascomycota</taxon>
        <taxon>Pezizomycotina</taxon>
        <taxon>Eurotiomycetes</taxon>
        <taxon>Chaetothyriomycetidae</taxon>
        <taxon>Chaetothyriales</taxon>
        <taxon>Herpotrichiellaceae</taxon>
        <taxon>Exophiala</taxon>
    </lineage>
</organism>
<gene>
    <name evidence="3" type="ORF">PV05_09448</name>
</gene>
<dbReference type="OrthoDB" id="66881at2759"/>
<dbReference type="HOGENOM" id="CLU_093209_0_0_1"/>
<dbReference type="EMBL" id="KN847322">
    <property type="protein sequence ID" value="KIW50659.1"/>
    <property type="molecule type" value="Genomic_DNA"/>
</dbReference>
<sequence length="208" mass="23474">MQKDDPSSSSQHALIQRLFKELAGTWLLDRKLRSANASEPSGQCKGKATFTETQPSPAIDADGKLQLADAELLYREQGEFEMDTPASVPNKSVPKFSFSRQYIWRLQQSGGVDTISIWFTKPGTDKIDYLFHKVDMVLDDHDGSNSEHDIVLRGQGGHLCVEDYYSSSYVFEMSATDHTTDRLSSWSMMHEVRGPKKDQIIETTFTKT</sequence>
<dbReference type="GeneID" id="25331356"/>